<dbReference type="AlphaFoldDB" id="A0A2U1IZL3"/>
<evidence type="ECO:0000313" key="1">
    <source>
        <dbReference type="EMBL" id="PVZ98249.1"/>
    </source>
</evidence>
<proteinExistence type="predicted"/>
<keyword evidence="2" id="KW-1185">Reference proteome</keyword>
<organism evidence="1 2">
    <name type="scientific">Smittium angustum</name>
    <dbReference type="NCBI Taxonomy" id="133377"/>
    <lineage>
        <taxon>Eukaryota</taxon>
        <taxon>Fungi</taxon>
        <taxon>Fungi incertae sedis</taxon>
        <taxon>Zoopagomycota</taxon>
        <taxon>Kickxellomycotina</taxon>
        <taxon>Harpellomycetes</taxon>
        <taxon>Harpellales</taxon>
        <taxon>Legeriomycetaceae</taxon>
        <taxon>Smittium</taxon>
    </lineage>
</organism>
<gene>
    <name evidence="1" type="ORF">BB558_005749</name>
</gene>
<protein>
    <submittedName>
        <fullName evidence="1">Uncharacterized protein</fullName>
    </submittedName>
</protein>
<comment type="caution">
    <text evidence="1">The sequence shown here is derived from an EMBL/GenBank/DDBJ whole genome shotgun (WGS) entry which is preliminary data.</text>
</comment>
<evidence type="ECO:0000313" key="2">
    <source>
        <dbReference type="Proteomes" id="UP000245591"/>
    </source>
</evidence>
<dbReference type="EMBL" id="MBFU01000572">
    <property type="protein sequence ID" value="PVZ98249.1"/>
    <property type="molecule type" value="Genomic_DNA"/>
</dbReference>
<sequence>MVSRFAENVSKTTFEDPSILSTARPLKQKNPYVEEQNMVFDGLAYKRVGSKKKLYECIKINGYPQLKPDIELSKTIDKIKSWEILPRPPGSKRHKAHALRLTRAATVGATIEVIQTQFYRIFRATSIKMTSVILGNNSEDILIVNIPT</sequence>
<dbReference type="Proteomes" id="UP000245591">
    <property type="component" value="Unassembled WGS sequence"/>
</dbReference>
<accession>A0A2U1IZL3</accession>
<reference evidence="1 2" key="1">
    <citation type="journal article" date="2018" name="MBio">
        <title>Comparative Genomics Reveals the Core Gene Toolbox for the Fungus-Insect Symbiosis.</title>
        <authorList>
            <person name="Wang Y."/>
            <person name="Stata M."/>
            <person name="Wang W."/>
            <person name="Stajich J.E."/>
            <person name="White M.M."/>
            <person name="Moncalvo J.M."/>
        </authorList>
    </citation>
    <scope>NUCLEOTIDE SEQUENCE [LARGE SCALE GENOMIC DNA]</scope>
    <source>
        <strain evidence="1 2">AUS-126-30</strain>
    </source>
</reference>
<name>A0A2U1IZL3_SMIAN</name>